<proteinExistence type="predicted"/>
<dbReference type="InterPro" id="IPR039540">
    <property type="entry name" value="UBL3-like_ubiquitin_dom"/>
</dbReference>
<dbReference type="EMBL" id="HBFX01035930">
    <property type="protein sequence ID" value="CAD8970681.1"/>
    <property type="molecule type" value="Transcribed_RNA"/>
</dbReference>
<gene>
    <name evidence="3" type="ORF">HAND00432_LOCUS21680</name>
    <name evidence="2" type="ORF">HAND1043_LOCUS19104</name>
</gene>
<dbReference type="PROSITE" id="PS50053">
    <property type="entry name" value="UBIQUITIN_2"/>
    <property type="match status" value="1"/>
</dbReference>
<dbReference type="Gene3D" id="3.10.20.90">
    <property type="entry name" value="Phosphatidylinositol 3-kinase Catalytic Subunit, Chain A, domain 1"/>
    <property type="match status" value="1"/>
</dbReference>
<evidence type="ECO:0000313" key="3">
    <source>
        <dbReference type="EMBL" id="CAD8970681.1"/>
    </source>
</evidence>
<protein>
    <recommendedName>
        <fullName evidence="1">Ubiquitin-like domain-containing protein</fullName>
    </recommendedName>
</protein>
<sequence length="107" mass="11970">MSYQVKFMFADAVTTECEFPAGVGVLEAKGKLLEAWPAEKEPVDGPASMRMIYGGKVLEDSKKFEDYKIPTGQKVIMHLQPKPPQPKVQVVETPQKQVEQTRCCTIL</sequence>
<name>A0A6T8NNA2_HEMAN</name>
<dbReference type="SUPFAM" id="SSF54236">
    <property type="entry name" value="Ubiquitin-like"/>
    <property type="match status" value="1"/>
</dbReference>
<dbReference type="PANTHER" id="PTHR13169:SF0">
    <property type="entry name" value="UBIQUITIN-LIKE PROTEIN 3"/>
    <property type="match status" value="1"/>
</dbReference>
<reference evidence="2" key="1">
    <citation type="submission" date="2021-01" db="EMBL/GenBank/DDBJ databases">
        <authorList>
            <person name="Corre E."/>
            <person name="Pelletier E."/>
            <person name="Niang G."/>
            <person name="Scheremetjew M."/>
            <person name="Finn R."/>
            <person name="Kale V."/>
            <person name="Holt S."/>
            <person name="Cochrane G."/>
            <person name="Meng A."/>
            <person name="Brown T."/>
            <person name="Cohen L."/>
        </authorList>
    </citation>
    <scope>NUCLEOTIDE SEQUENCE</scope>
    <source>
        <strain evidence="2">CCMP441</strain>
        <strain evidence="3">CCMP644</strain>
    </source>
</reference>
<dbReference type="EMBL" id="HBFK01031426">
    <property type="protein sequence ID" value="CAD8752598.1"/>
    <property type="molecule type" value="Transcribed_RNA"/>
</dbReference>
<feature type="domain" description="Ubiquitin-like" evidence="1">
    <location>
        <begin position="46"/>
        <end position="84"/>
    </location>
</feature>
<dbReference type="InterPro" id="IPR029071">
    <property type="entry name" value="Ubiquitin-like_domsf"/>
</dbReference>
<evidence type="ECO:0000259" key="1">
    <source>
        <dbReference type="PROSITE" id="PS50053"/>
    </source>
</evidence>
<dbReference type="InterPro" id="IPR040015">
    <property type="entry name" value="UBL3-like"/>
</dbReference>
<dbReference type="PANTHER" id="PTHR13169">
    <property type="entry name" value="UBIQUITIN-LIKE PROTEIN 3 HCG-1 PROTEIN"/>
    <property type="match status" value="1"/>
</dbReference>
<accession>A0A6T8NNA2</accession>
<organism evidence="2">
    <name type="scientific">Hemiselmis andersenii</name>
    <name type="common">Cryptophyte alga</name>
    <dbReference type="NCBI Taxonomy" id="464988"/>
    <lineage>
        <taxon>Eukaryota</taxon>
        <taxon>Cryptophyceae</taxon>
        <taxon>Cryptomonadales</taxon>
        <taxon>Hemiselmidaceae</taxon>
        <taxon>Hemiselmis</taxon>
    </lineage>
</organism>
<evidence type="ECO:0000313" key="2">
    <source>
        <dbReference type="EMBL" id="CAD8752598.1"/>
    </source>
</evidence>
<dbReference type="AlphaFoldDB" id="A0A6T8NNA2"/>
<dbReference type="Pfam" id="PF13881">
    <property type="entry name" value="Rad60-SLD_2"/>
    <property type="match status" value="1"/>
</dbReference>
<dbReference type="InterPro" id="IPR000626">
    <property type="entry name" value="Ubiquitin-like_dom"/>
</dbReference>